<proteinExistence type="predicted"/>
<gene>
    <name evidence="1" type="ORF">ORAREDHAP_LOCUS44847</name>
</gene>
<reference evidence="2" key="1">
    <citation type="journal article" date="2020" name="Genome Biol.">
        <title>Gamete binning: chromosome-level and haplotype-resolved genome assembly enabled by high-throughput single-cell sequencing of gamete genomes.</title>
        <authorList>
            <person name="Campoy J.A."/>
            <person name="Sun H."/>
            <person name="Goel M."/>
            <person name="Jiao W.-B."/>
            <person name="Folz-Donahue K."/>
            <person name="Wang N."/>
            <person name="Rubio M."/>
            <person name="Liu C."/>
            <person name="Kukat C."/>
            <person name="Ruiz D."/>
            <person name="Huettel B."/>
            <person name="Schneeberger K."/>
        </authorList>
    </citation>
    <scope>NUCLEOTIDE SEQUENCE [LARGE SCALE GENOMIC DNA]</scope>
    <source>
        <strain evidence="2">cv. Rojo Pasion</strain>
    </source>
</reference>
<dbReference type="EMBL" id="CAEKKB010000007">
    <property type="protein sequence ID" value="CAB4317894.1"/>
    <property type="molecule type" value="Genomic_DNA"/>
</dbReference>
<protein>
    <submittedName>
        <fullName evidence="1">Uncharacterized protein</fullName>
    </submittedName>
</protein>
<name>A0A6J5Y352_PRUAR</name>
<evidence type="ECO:0000313" key="1">
    <source>
        <dbReference type="EMBL" id="CAB4317894.1"/>
    </source>
</evidence>
<evidence type="ECO:0000313" key="2">
    <source>
        <dbReference type="Proteomes" id="UP000507245"/>
    </source>
</evidence>
<dbReference type="Proteomes" id="UP000507245">
    <property type="component" value="Unassembled WGS sequence"/>
</dbReference>
<dbReference type="AlphaFoldDB" id="A0A6J5Y352"/>
<organism evidence="1 2">
    <name type="scientific">Prunus armeniaca</name>
    <name type="common">Apricot</name>
    <name type="synonym">Armeniaca vulgaris</name>
    <dbReference type="NCBI Taxonomy" id="36596"/>
    <lineage>
        <taxon>Eukaryota</taxon>
        <taxon>Viridiplantae</taxon>
        <taxon>Streptophyta</taxon>
        <taxon>Embryophyta</taxon>
        <taxon>Tracheophyta</taxon>
        <taxon>Spermatophyta</taxon>
        <taxon>Magnoliopsida</taxon>
        <taxon>eudicotyledons</taxon>
        <taxon>Gunneridae</taxon>
        <taxon>Pentapetalae</taxon>
        <taxon>rosids</taxon>
        <taxon>fabids</taxon>
        <taxon>Rosales</taxon>
        <taxon>Rosaceae</taxon>
        <taxon>Amygdaloideae</taxon>
        <taxon>Amygdaleae</taxon>
        <taxon>Prunus</taxon>
    </lineage>
</organism>
<sequence>MKEDEFASVMLNAGDTIDDSMAMFDALNLSGGRKKALMSLGLGNFLLSFRPEIPDGLMTSKNSLSVEWSDDLKGGKAVRLSGIFDRLSYRVRNALFTESVKCSFSTAQCTLKSEGARISDMHFLVQSIGRNVPVVQPNRSTDVLENNKSPVAFQEQKDIYLLPTVRVSNLLHTEVHVFLSESGKQRESSGIIISYFTLQLLSYIIWPSADRCYTVGSDQRQESIQPYHVVQWSNFNANPSIIYFTVTLTAYNSSCRPVNSSDWIKKLQKQKSDVPCLDIDLDFGGGKVFCFLKIVSREQGNIEVVMQWLSVSTIFVMYI</sequence>
<keyword evidence="2" id="KW-1185">Reference proteome</keyword>
<accession>A0A6J5Y352</accession>
<dbReference type="OrthoDB" id="428159at2759"/>